<name>A0A2Z6S6S8_9GLOM</name>
<proteinExistence type="predicted"/>
<organism evidence="1 2">
    <name type="scientific">Rhizophagus clarus</name>
    <dbReference type="NCBI Taxonomy" id="94130"/>
    <lineage>
        <taxon>Eukaryota</taxon>
        <taxon>Fungi</taxon>
        <taxon>Fungi incertae sedis</taxon>
        <taxon>Mucoromycota</taxon>
        <taxon>Glomeromycotina</taxon>
        <taxon>Glomeromycetes</taxon>
        <taxon>Glomerales</taxon>
        <taxon>Glomeraceae</taxon>
        <taxon>Rhizophagus</taxon>
    </lineage>
</organism>
<sequence length="99" mass="11991">MSRICPGQILPFKLEYLNLILVIKHGFREGQEKINILPNIKEYIMKKKRAKYLAYQDYFHFETEFIVDDQLISFEDEIKEFRLHAIIVQDYDIVCIDYK</sequence>
<evidence type="ECO:0000313" key="2">
    <source>
        <dbReference type="Proteomes" id="UP000247702"/>
    </source>
</evidence>
<gene>
    <name evidence="1" type="ORF">RclHR1_00690025</name>
</gene>
<protein>
    <submittedName>
        <fullName evidence="1">Uncharacterized protein</fullName>
    </submittedName>
</protein>
<reference evidence="1 2" key="1">
    <citation type="submission" date="2017-11" db="EMBL/GenBank/DDBJ databases">
        <title>The genome of Rhizophagus clarus HR1 reveals common genetic basis of auxotrophy among arbuscular mycorrhizal fungi.</title>
        <authorList>
            <person name="Kobayashi Y."/>
        </authorList>
    </citation>
    <scope>NUCLEOTIDE SEQUENCE [LARGE SCALE GENOMIC DNA]</scope>
    <source>
        <strain evidence="1 2">HR1</strain>
    </source>
</reference>
<dbReference type="AlphaFoldDB" id="A0A2Z6S6S8"/>
<evidence type="ECO:0000313" key="1">
    <source>
        <dbReference type="EMBL" id="GBC06535.1"/>
    </source>
</evidence>
<accession>A0A2Z6S6S8</accession>
<keyword evidence="2" id="KW-1185">Reference proteome</keyword>
<dbReference type="Proteomes" id="UP000247702">
    <property type="component" value="Unassembled WGS sequence"/>
</dbReference>
<comment type="caution">
    <text evidence="1">The sequence shown here is derived from an EMBL/GenBank/DDBJ whole genome shotgun (WGS) entry which is preliminary data.</text>
</comment>
<dbReference type="EMBL" id="BEXD01004081">
    <property type="protein sequence ID" value="GBC06535.1"/>
    <property type="molecule type" value="Genomic_DNA"/>
</dbReference>